<dbReference type="CDD" id="cd00275">
    <property type="entry name" value="C2_PLC_like"/>
    <property type="match status" value="1"/>
</dbReference>
<dbReference type="PROSITE" id="PS50007">
    <property type="entry name" value="PIPLC_X_DOMAIN"/>
    <property type="match status" value="1"/>
</dbReference>
<dbReference type="GO" id="GO:0004435">
    <property type="term" value="F:phosphatidylinositol-4,5-bisphosphate phospholipase C activity"/>
    <property type="evidence" value="ECO:0007669"/>
    <property type="project" value="UniProtKB-EC"/>
</dbReference>
<evidence type="ECO:0000256" key="1">
    <source>
        <dbReference type="ARBA" id="ARBA00012368"/>
    </source>
</evidence>
<dbReference type="SUPFAM" id="SSF47473">
    <property type="entry name" value="EF-hand"/>
    <property type="match status" value="1"/>
</dbReference>
<feature type="domain" description="C2" evidence="9">
    <location>
        <begin position="567"/>
        <end position="693"/>
    </location>
</feature>
<dbReference type="InterPro" id="IPR002048">
    <property type="entry name" value="EF_hand_dom"/>
</dbReference>
<dbReference type="EC" id="3.1.4.11" evidence="1 7"/>
<evidence type="ECO:0000256" key="8">
    <source>
        <dbReference type="SAM" id="MobiDB-lite"/>
    </source>
</evidence>
<evidence type="ECO:0000259" key="11">
    <source>
        <dbReference type="PROSITE" id="PS50222"/>
    </source>
</evidence>
<evidence type="ECO:0000256" key="3">
    <source>
        <dbReference type="ARBA" id="ARBA00022837"/>
    </source>
</evidence>
<name>A0A7G2CG83_9TRYP</name>
<evidence type="ECO:0000256" key="6">
    <source>
        <dbReference type="ARBA" id="ARBA00023224"/>
    </source>
</evidence>
<dbReference type="EMBL" id="LR877154">
    <property type="protein sequence ID" value="CAD2217971.1"/>
    <property type="molecule type" value="Genomic_DNA"/>
</dbReference>
<organism evidence="12 13">
    <name type="scientific">Angomonas deanei</name>
    <dbReference type="NCBI Taxonomy" id="59799"/>
    <lineage>
        <taxon>Eukaryota</taxon>
        <taxon>Discoba</taxon>
        <taxon>Euglenozoa</taxon>
        <taxon>Kinetoplastea</taxon>
        <taxon>Metakinetoplastina</taxon>
        <taxon>Trypanosomatida</taxon>
        <taxon>Trypanosomatidae</taxon>
        <taxon>Strigomonadinae</taxon>
        <taxon>Angomonas</taxon>
    </lineage>
</organism>
<protein>
    <recommendedName>
        <fullName evidence="1 7">Phosphoinositide phospholipase C</fullName>
        <ecNumber evidence="1 7">3.1.4.11</ecNumber>
    </recommendedName>
</protein>
<dbReference type="Gene3D" id="1.10.238.10">
    <property type="entry name" value="EF-hand"/>
    <property type="match status" value="2"/>
</dbReference>
<dbReference type="PROSITE" id="PS00018">
    <property type="entry name" value="EF_HAND_1"/>
    <property type="match status" value="1"/>
</dbReference>
<dbReference type="InterPro" id="IPR000008">
    <property type="entry name" value="C2_dom"/>
</dbReference>
<dbReference type="Proteomes" id="UP000515908">
    <property type="component" value="Chromosome 10"/>
</dbReference>
<dbReference type="CDD" id="cd08558">
    <property type="entry name" value="PI-PLCc_eukaryota"/>
    <property type="match status" value="1"/>
</dbReference>
<dbReference type="InterPro" id="IPR035892">
    <property type="entry name" value="C2_domain_sf"/>
</dbReference>
<keyword evidence="6" id="KW-0807">Transducer</keyword>
<dbReference type="GO" id="GO:0016042">
    <property type="term" value="P:lipid catabolic process"/>
    <property type="evidence" value="ECO:0007669"/>
    <property type="project" value="UniProtKB-KW"/>
</dbReference>
<dbReference type="PROSITE" id="PS50004">
    <property type="entry name" value="C2"/>
    <property type="match status" value="1"/>
</dbReference>
<evidence type="ECO:0000313" key="13">
    <source>
        <dbReference type="Proteomes" id="UP000515908"/>
    </source>
</evidence>
<dbReference type="AlphaFoldDB" id="A0A7G2CG83"/>
<feature type="domain" description="PI-PLC Y-box" evidence="10">
    <location>
        <begin position="487"/>
        <end position="578"/>
    </location>
</feature>
<dbReference type="SUPFAM" id="SSF49562">
    <property type="entry name" value="C2 domain (Calcium/lipid-binding domain, CaLB)"/>
    <property type="match status" value="1"/>
</dbReference>
<dbReference type="InterPro" id="IPR017946">
    <property type="entry name" value="PLC-like_Pdiesterase_TIM-brl"/>
</dbReference>
<proteinExistence type="predicted"/>
<dbReference type="Pfam" id="PF00388">
    <property type="entry name" value="PI-PLC-X"/>
    <property type="match status" value="1"/>
</dbReference>
<keyword evidence="3" id="KW-0106">Calcium</keyword>
<evidence type="ECO:0000256" key="2">
    <source>
        <dbReference type="ARBA" id="ARBA00022801"/>
    </source>
</evidence>
<dbReference type="GO" id="GO:0005509">
    <property type="term" value="F:calcium ion binding"/>
    <property type="evidence" value="ECO:0007669"/>
    <property type="project" value="InterPro"/>
</dbReference>
<dbReference type="SMART" id="SM00239">
    <property type="entry name" value="C2"/>
    <property type="match status" value="1"/>
</dbReference>
<dbReference type="InterPro" id="IPR001711">
    <property type="entry name" value="PLipase_C_Pinositol-sp_Y"/>
</dbReference>
<dbReference type="GO" id="GO:0051209">
    <property type="term" value="P:release of sequestered calcium ion into cytosol"/>
    <property type="evidence" value="ECO:0007669"/>
    <property type="project" value="TreeGrafter"/>
</dbReference>
<feature type="domain" description="EF-hand" evidence="11">
    <location>
        <begin position="178"/>
        <end position="213"/>
    </location>
</feature>
<dbReference type="Pfam" id="PF13499">
    <property type="entry name" value="EF-hand_7"/>
    <property type="match status" value="1"/>
</dbReference>
<keyword evidence="5 7" id="KW-0443">Lipid metabolism</keyword>
<dbReference type="SMART" id="SM00149">
    <property type="entry name" value="PLCYc"/>
    <property type="match status" value="1"/>
</dbReference>
<gene>
    <name evidence="12" type="ORF">ADEAN_000545700</name>
</gene>
<feature type="region of interest" description="Disordered" evidence="8">
    <location>
        <begin position="441"/>
        <end position="461"/>
    </location>
</feature>
<feature type="compositionally biased region" description="Basic and acidic residues" evidence="8">
    <location>
        <begin position="452"/>
        <end position="461"/>
    </location>
</feature>
<evidence type="ECO:0000259" key="10">
    <source>
        <dbReference type="PROSITE" id="PS50008"/>
    </source>
</evidence>
<dbReference type="Pfam" id="PF00168">
    <property type="entry name" value="C2"/>
    <property type="match status" value="1"/>
</dbReference>
<reference evidence="12 13" key="1">
    <citation type="submission" date="2020-08" db="EMBL/GenBank/DDBJ databases">
        <authorList>
            <person name="Newling K."/>
            <person name="Davey J."/>
            <person name="Forrester S."/>
        </authorList>
    </citation>
    <scope>NUCLEOTIDE SEQUENCE [LARGE SCALE GENOMIC DNA]</scope>
    <source>
        <strain evidence="13">Crithidia deanei Carvalho (ATCC PRA-265)</strain>
    </source>
</reference>
<sequence length="715" mass="81190">MAKVNCYVDIHPLLPEDKIATAVSIYKRLKTGERIKIGKIDSSNKLSEKELFLSSDGRGLEYGPSKKSGNIFLFTDMSQVYTEDKSSKLYSKIKADLDNSIIIVIKTRSGQVLNVFFDNIPEGERFLAFVAYTLQKENSTLSLKSRVQSFWDKANLDRNDNISLQEAKEVLHLFNINMSESKLEELFHKHDSSKDGVLQFDEFYNLYVTLTHRPELEPLFKEYAADGTVMTGEELVKFIMENDPVLTRDMVEKRLEYYDVTLSDVKLKFSEFCNFLLNPEMNSCMRSTAEDDMTHKLTDYFINSSHNTYLSGDQLKSSSTVNMYKQALLSGCRCVEIDCWDGPRKEPVVYHGYTRTSKILFKDVIATVKEHAFTVSPYPVILSLEVHTSDEQSEVMAEYLIKAFGDQLVQSDEALTTAYTPENLKNRIIVKYKMRGETIEDVDEDQEEAEENEKKGKEKKSTSFTTLNDLVGMGAFKTKDWGNDAKYYNVQSFSENAVEKLMENSDKFIEQNTKMLARMYPKGTRVSSSNYSPMTGWALGMQIVALNFQTWDEGMVANSGMFSQNGRCGYLLKPPYLREPGSAKPIGGKLTVRVVCGTQIPKPEMKKKGDIVDPYVKLSINGAHHSSKTKVVQDNGMTPYWDETFTLPFESFELDYLEFRVLDSDFNADDHVCSAVIPVKVLRPGYKAVPMKLANSGMELLGTSLLCHFTIEKDA</sequence>
<dbReference type="Gene3D" id="3.20.20.190">
    <property type="entry name" value="Phosphatidylinositol (PI) phosphodiesterase"/>
    <property type="match status" value="1"/>
</dbReference>
<dbReference type="InterPro" id="IPR018247">
    <property type="entry name" value="EF_Hand_1_Ca_BS"/>
</dbReference>
<feature type="compositionally biased region" description="Acidic residues" evidence="8">
    <location>
        <begin position="441"/>
        <end position="451"/>
    </location>
</feature>
<evidence type="ECO:0000259" key="9">
    <source>
        <dbReference type="PROSITE" id="PS50004"/>
    </source>
</evidence>
<dbReference type="Pfam" id="PF00387">
    <property type="entry name" value="PI-PLC-Y"/>
    <property type="match status" value="1"/>
</dbReference>
<dbReference type="PROSITE" id="PS50008">
    <property type="entry name" value="PIPLC_Y_DOMAIN"/>
    <property type="match status" value="1"/>
</dbReference>
<dbReference type="OrthoDB" id="269822at2759"/>
<keyword evidence="4 7" id="KW-0442">Lipid degradation</keyword>
<dbReference type="PROSITE" id="PS50222">
    <property type="entry name" value="EF_HAND_2"/>
    <property type="match status" value="1"/>
</dbReference>
<dbReference type="CDD" id="cd15898">
    <property type="entry name" value="EFh_PI-PLC"/>
    <property type="match status" value="1"/>
</dbReference>
<dbReference type="InterPro" id="IPR011992">
    <property type="entry name" value="EF-hand-dom_pair"/>
</dbReference>
<dbReference type="PRINTS" id="PR00390">
    <property type="entry name" value="PHPHLIPASEC"/>
</dbReference>
<comment type="catalytic activity">
    <reaction evidence="7">
        <text>a 1,2-diacyl-sn-glycero-3-phospho-(1D-myo-inositol-4,5-bisphosphate) + H2O = 1D-myo-inositol 1,4,5-trisphosphate + a 1,2-diacyl-sn-glycerol + H(+)</text>
        <dbReference type="Rhea" id="RHEA:33179"/>
        <dbReference type="ChEBI" id="CHEBI:15377"/>
        <dbReference type="ChEBI" id="CHEBI:15378"/>
        <dbReference type="ChEBI" id="CHEBI:17815"/>
        <dbReference type="ChEBI" id="CHEBI:58456"/>
        <dbReference type="ChEBI" id="CHEBI:203600"/>
        <dbReference type="EC" id="3.1.4.11"/>
    </reaction>
</comment>
<keyword evidence="2 7" id="KW-0378">Hydrolase</keyword>
<dbReference type="SMART" id="SM00148">
    <property type="entry name" value="PLCXc"/>
    <property type="match status" value="1"/>
</dbReference>
<evidence type="ECO:0000256" key="7">
    <source>
        <dbReference type="RuleBase" id="RU361133"/>
    </source>
</evidence>
<dbReference type="PANTHER" id="PTHR10336:SF36">
    <property type="entry name" value="1-PHOSPHATIDYLINOSITOL 4,5-BISPHOSPHATE PHOSPHODIESTERASE BETA-4"/>
    <property type="match status" value="1"/>
</dbReference>
<dbReference type="Gene3D" id="2.60.40.150">
    <property type="entry name" value="C2 domain"/>
    <property type="match status" value="1"/>
</dbReference>
<dbReference type="GO" id="GO:0048015">
    <property type="term" value="P:phosphatidylinositol-mediated signaling"/>
    <property type="evidence" value="ECO:0007669"/>
    <property type="project" value="TreeGrafter"/>
</dbReference>
<dbReference type="PANTHER" id="PTHR10336">
    <property type="entry name" value="PHOSPHOINOSITIDE-SPECIFIC PHOSPHOLIPASE C FAMILY PROTEIN"/>
    <property type="match status" value="1"/>
</dbReference>
<dbReference type="VEuPathDB" id="TriTrypDB:ADEAN_000545700"/>
<dbReference type="InterPro" id="IPR001192">
    <property type="entry name" value="PI-PLC_fam"/>
</dbReference>
<evidence type="ECO:0000256" key="5">
    <source>
        <dbReference type="ARBA" id="ARBA00023098"/>
    </source>
</evidence>
<evidence type="ECO:0000256" key="4">
    <source>
        <dbReference type="ARBA" id="ARBA00022963"/>
    </source>
</evidence>
<accession>A0A7G2CG83</accession>
<dbReference type="SUPFAM" id="SSF51695">
    <property type="entry name" value="PLC-like phosphodiesterases"/>
    <property type="match status" value="1"/>
</dbReference>
<dbReference type="InterPro" id="IPR000909">
    <property type="entry name" value="PLipase_C_PInositol-sp_X_dom"/>
</dbReference>
<evidence type="ECO:0000313" key="12">
    <source>
        <dbReference type="EMBL" id="CAD2217971.1"/>
    </source>
</evidence>
<keyword evidence="13" id="KW-1185">Reference proteome</keyword>